<dbReference type="EMBL" id="MRCA01000004">
    <property type="protein sequence ID" value="OKH14535.1"/>
    <property type="molecule type" value="Genomic_DNA"/>
</dbReference>
<name>A0A1U7H0W3_9CYAN</name>
<comment type="caution">
    <text evidence="1">The sequence shown here is derived from an EMBL/GenBank/DDBJ whole genome shotgun (WGS) entry which is preliminary data.</text>
</comment>
<proteinExistence type="predicted"/>
<dbReference type="RefSeq" id="WP_062248055.1">
    <property type="nucleotide sequence ID" value="NZ_MRCA01000004.1"/>
</dbReference>
<dbReference type="OrthoDB" id="531681at2"/>
<sequence length="135" mass="15007">MLKIKLYQAYLLGLGFTVALMGGMTTPVSAQKIIVIDQPGFYGVHQPQAPTVGSFIYGSPIPTPMPVDPVTGLMPNRSIYNTYTTLHQNTQDNILVNPVLVNPKMRNSTLINPVIVKDSWYHNRPIQQPIIIQHP</sequence>
<reference evidence="1 2" key="1">
    <citation type="submission" date="2016-11" db="EMBL/GenBank/DDBJ databases">
        <title>Draft Genome Sequences of Nine Cyanobacterial Strains from Diverse Habitats.</title>
        <authorList>
            <person name="Zhu T."/>
            <person name="Hou S."/>
            <person name="Lu X."/>
            <person name="Hess W.R."/>
        </authorList>
    </citation>
    <scope>NUCLEOTIDE SEQUENCE [LARGE SCALE GENOMIC DNA]</scope>
    <source>
        <strain evidence="1 2">NIES-592</strain>
    </source>
</reference>
<organism evidence="1 2">
    <name type="scientific">Fischerella major NIES-592</name>
    <dbReference type="NCBI Taxonomy" id="210994"/>
    <lineage>
        <taxon>Bacteria</taxon>
        <taxon>Bacillati</taxon>
        <taxon>Cyanobacteriota</taxon>
        <taxon>Cyanophyceae</taxon>
        <taxon>Nostocales</taxon>
        <taxon>Hapalosiphonaceae</taxon>
        <taxon>Fischerella</taxon>
    </lineage>
</organism>
<accession>A0A1U7H0W3</accession>
<gene>
    <name evidence="1" type="ORF">NIES592_10865</name>
</gene>
<evidence type="ECO:0000313" key="1">
    <source>
        <dbReference type="EMBL" id="OKH14535.1"/>
    </source>
</evidence>
<keyword evidence="2" id="KW-1185">Reference proteome</keyword>
<dbReference type="AlphaFoldDB" id="A0A1U7H0W3"/>
<protein>
    <submittedName>
        <fullName evidence="1">Uncharacterized protein</fullName>
    </submittedName>
</protein>
<dbReference type="Proteomes" id="UP000186391">
    <property type="component" value="Unassembled WGS sequence"/>
</dbReference>
<evidence type="ECO:0000313" key="2">
    <source>
        <dbReference type="Proteomes" id="UP000186391"/>
    </source>
</evidence>